<comment type="pathway">
    <text evidence="4">Lipid metabolism.</text>
</comment>
<proteinExistence type="inferred from homology"/>
<evidence type="ECO:0000256" key="12">
    <source>
        <dbReference type="ARBA" id="ARBA00022695"/>
    </source>
</evidence>
<dbReference type="PROSITE" id="PS01315">
    <property type="entry name" value="CDS"/>
    <property type="match status" value="1"/>
</dbReference>
<comment type="pathway">
    <text evidence="3 18">Phospholipid metabolism; CDP-diacylglycerol biosynthesis; CDP-diacylglycerol from sn-glycerol 3-phosphate: step 3/3.</text>
</comment>
<comment type="similarity">
    <text evidence="5 18">Belongs to the CDS family.</text>
</comment>
<evidence type="ECO:0000256" key="18">
    <source>
        <dbReference type="RuleBase" id="RU003938"/>
    </source>
</evidence>
<keyword evidence="14" id="KW-0443">Lipid metabolism</keyword>
<dbReference type="Proteomes" id="UP001479520">
    <property type="component" value="Chromosome"/>
</dbReference>
<reference evidence="20 21" key="1">
    <citation type="submission" date="2024-04" db="EMBL/GenBank/DDBJ databases">
        <title>Dissimilatory iodate-reducing microorganisms contribute to the enrichment of iodine in groundwater.</title>
        <authorList>
            <person name="Jiang Z."/>
        </authorList>
    </citation>
    <scope>NUCLEOTIDE SEQUENCE [LARGE SCALE GENOMIC DNA]</scope>
    <source>
        <strain evidence="20 21">NCP973</strain>
    </source>
</reference>
<dbReference type="EC" id="2.7.7.41" evidence="6 18"/>
<evidence type="ECO:0000313" key="21">
    <source>
        <dbReference type="Proteomes" id="UP001479520"/>
    </source>
</evidence>
<evidence type="ECO:0000256" key="3">
    <source>
        <dbReference type="ARBA" id="ARBA00005119"/>
    </source>
</evidence>
<gene>
    <name evidence="20" type="ORF">AADV58_11010</name>
</gene>
<evidence type="ECO:0000256" key="16">
    <source>
        <dbReference type="ARBA" id="ARBA00023209"/>
    </source>
</evidence>
<evidence type="ECO:0000256" key="10">
    <source>
        <dbReference type="ARBA" id="ARBA00022679"/>
    </source>
</evidence>
<keyword evidence="16" id="KW-0594">Phospholipid biosynthesis</keyword>
<evidence type="ECO:0000256" key="11">
    <source>
        <dbReference type="ARBA" id="ARBA00022692"/>
    </source>
</evidence>
<evidence type="ECO:0000256" key="9">
    <source>
        <dbReference type="ARBA" id="ARBA00022516"/>
    </source>
</evidence>
<evidence type="ECO:0000256" key="2">
    <source>
        <dbReference type="ARBA" id="ARBA00004651"/>
    </source>
</evidence>
<feature type="transmembrane region" description="Helical" evidence="19">
    <location>
        <begin position="7"/>
        <end position="23"/>
    </location>
</feature>
<evidence type="ECO:0000256" key="5">
    <source>
        <dbReference type="ARBA" id="ARBA00010185"/>
    </source>
</evidence>
<evidence type="ECO:0000256" key="13">
    <source>
        <dbReference type="ARBA" id="ARBA00022989"/>
    </source>
</evidence>
<feature type="transmembrane region" description="Helical" evidence="19">
    <location>
        <begin position="182"/>
        <end position="201"/>
    </location>
</feature>
<evidence type="ECO:0000256" key="19">
    <source>
        <dbReference type="SAM" id="Phobius"/>
    </source>
</evidence>
<keyword evidence="9" id="KW-0444">Lipid biosynthesis</keyword>
<evidence type="ECO:0000313" key="20">
    <source>
        <dbReference type="EMBL" id="WZJ20483.1"/>
    </source>
</evidence>
<feature type="transmembrane region" description="Helical" evidence="19">
    <location>
        <begin position="142"/>
        <end position="161"/>
    </location>
</feature>
<dbReference type="PANTHER" id="PTHR46382:SF1">
    <property type="entry name" value="PHOSPHATIDATE CYTIDYLYLTRANSFERASE"/>
    <property type="match status" value="1"/>
</dbReference>
<dbReference type="GO" id="GO:0004605">
    <property type="term" value="F:phosphatidate cytidylyltransferase activity"/>
    <property type="evidence" value="ECO:0007669"/>
    <property type="project" value="UniProtKB-EC"/>
</dbReference>
<name>A0ABZ2XCX6_9RHOO</name>
<keyword evidence="15 19" id="KW-0472">Membrane</keyword>
<keyword evidence="13 19" id="KW-1133">Transmembrane helix</keyword>
<dbReference type="PANTHER" id="PTHR46382">
    <property type="entry name" value="PHOSPHATIDATE CYTIDYLYLTRANSFERASE"/>
    <property type="match status" value="1"/>
</dbReference>
<evidence type="ECO:0000256" key="4">
    <source>
        <dbReference type="ARBA" id="ARBA00005189"/>
    </source>
</evidence>
<dbReference type="EMBL" id="CP151406">
    <property type="protein sequence ID" value="WZJ20483.1"/>
    <property type="molecule type" value="Genomic_DNA"/>
</dbReference>
<evidence type="ECO:0000256" key="7">
    <source>
        <dbReference type="ARBA" id="ARBA00019373"/>
    </source>
</evidence>
<keyword evidence="12 18" id="KW-0548">Nucleotidyltransferase</keyword>
<evidence type="ECO:0000256" key="8">
    <source>
        <dbReference type="ARBA" id="ARBA00022475"/>
    </source>
</evidence>
<feature type="transmembrane region" description="Helical" evidence="19">
    <location>
        <begin position="29"/>
        <end position="49"/>
    </location>
</feature>
<feature type="transmembrane region" description="Helical" evidence="19">
    <location>
        <begin position="56"/>
        <end position="81"/>
    </location>
</feature>
<evidence type="ECO:0000256" key="15">
    <source>
        <dbReference type="ARBA" id="ARBA00023136"/>
    </source>
</evidence>
<keyword evidence="10 18" id="KW-0808">Transferase</keyword>
<organism evidence="20 21">
    <name type="scientific">Azonexus hydrophilus</name>
    <dbReference type="NCBI Taxonomy" id="418702"/>
    <lineage>
        <taxon>Bacteria</taxon>
        <taxon>Pseudomonadati</taxon>
        <taxon>Pseudomonadota</taxon>
        <taxon>Betaproteobacteria</taxon>
        <taxon>Rhodocyclales</taxon>
        <taxon>Azonexaceae</taxon>
        <taxon>Azonexus</taxon>
    </lineage>
</organism>
<dbReference type="InterPro" id="IPR000374">
    <property type="entry name" value="PC_trans"/>
</dbReference>
<keyword evidence="21" id="KW-1185">Reference proteome</keyword>
<feature type="transmembrane region" description="Helical" evidence="19">
    <location>
        <begin position="87"/>
        <end position="107"/>
    </location>
</feature>
<evidence type="ECO:0000256" key="14">
    <source>
        <dbReference type="ARBA" id="ARBA00023098"/>
    </source>
</evidence>
<dbReference type="Pfam" id="PF01148">
    <property type="entry name" value="CTP_transf_1"/>
    <property type="match status" value="1"/>
</dbReference>
<evidence type="ECO:0000256" key="6">
    <source>
        <dbReference type="ARBA" id="ARBA00012487"/>
    </source>
</evidence>
<feature type="transmembrane region" description="Helical" evidence="19">
    <location>
        <begin position="119"/>
        <end position="136"/>
    </location>
</feature>
<comment type="subcellular location">
    <subcellularLocation>
        <location evidence="2">Cell membrane</location>
        <topology evidence="2">Multi-pass membrane protein</topology>
    </subcellularLocation>
</comment>
<keyword evidence="17" id="KW-1208">Phospholipid metabolism</keyword>
<keyword evidence="11 18" id="KW-0812">Transmembrane</keyword>
<protein>
    <recommendedName>
        <fullName evidence="7 18">Phosphatidate cytidylyltransferase</fullName>
        <ecNumber evidence="6 18">2.7.7.41</ecNumber>
    </recommendedName>
</protein>
<keyword evidence="8" id="KW-1003">Cell membrane</keyword>
<evidence type="ECO:0000256" key="1">
    <source>
        <dbReference type="ARBA" id="ARBA00001698"/>
    </source>
</evidence>
<feature type="transmembrane region" description="Helical" evidence="19">
    <location>
        <begin position="207"/>
        <end position="227"/>
    </location>
</feature>
<comment type="catalytic activity">
    <reaction evidence="1 18">
        <text>a 1,2-diacyl-sn-glycero-3-phosphate + CTP + H(+) = a CDP-1,2-diacyl-sn-glycerol + diphosphate</text>
        <dbReference type="Rhea" id="RHEA:16229"/>
        <dbReference type="ChEBI" id="CHEBI:15378"/>
        <dbReference type="ChEBI" id="CHEBI:33019"/>
        <dbReference type="ChEBI" id="CHEBI:37563"/>
        <dbReference type="ChEBI" id="CHEBI:58332"/>
        <dbReference type="ChEBI" id="CHEBI:58608"/>
        <dbReference type="EC" id="2.7.7.41"/>
    </reaction>
</comment>
<sequence length="275" mass="29627">MLKTRVITALALMAVLLPSLFWLPQMAWAWLIAAFIGVGAWEWGALLGWQNRQRVLLGVVTAALCAVLAWTEPLAIGAAGFAPAQTWVFLFYGLSAIFWLLLIPFWLRGKWSLHGASGLLVGAVVLLPTWLAMVQLRAVGPAVLLAVFAVVWMADIAAYFAGRRFGKRKLAPGISPGKTWEGAYGAIVGVLVYGLVIGHFFMAGVSLPLWVAALLLVTAVSIIGDLFESMLKRKAGIKDSSNVLPGHGGVLDRIDSLTSTLPVAALAWLLFFYRG</sequence>
<evidence type="ECO:0000256" key="17">
    <source>
        <dbReference type="ARBA" id="ARBA00023264"/>
    </source>
</evidence>
<dbReference type="RefSeq" id="WP_341743186.1">
    <property type="nucleotide sequence ID" value="NZ_CP151406.1"/>
</dbReference>
<accession>A0ABZ2XCX6</accession>